<dbReference type="GeneID" id="115814929"/>
<dbReference type="PRINTS" id="PR00237">
    <property type="entry name" value="GPCRRHODOPSN"/>
</dbReference>
<dbReference type="PANTHER" id="PTHR26451:SF847">
    <property type="entry name" value="ODORANT RECEPTOR-RELATED"/>
    <property type="match status" value="1"/>
</dbReference>
<keyword evidence="16" id="KW-1185">Reference proteome</keyword>
<feature type="transmembrane region" description="Helical" evidence="14">
    <location>
        <begin position="138"/>
        <end position="160"/>
    </location>
</feature>
<dbReference type="PROSITE" id="PS00237">
    <property type="entry name" value="G_PROTEIN_RECEP_F1_1"/>
    <property type="match status" value="1"/>
</dbReference>
<dbReference type="Proteomes" id="UP000504632">
    <property type="component" value="Chromosome 6"/>
</dbReference>
<evidence type="ECO:0000313" key="17">
    <source>
        <dbReference type="RefSeq" id="XP_030633762.1"/>
    </source>
</evidence>
<evidence type="ECO:0000256" key="10">
    <source>
        <dbReference type="ARBA" id="ARBA00023170"/>
    </source>
</evidence>
<evidence type="ECO:0000256" key="2">
    <source>
        <dbReference type="ARBA" id="ARBA00022475"/>
    </source>
</evidence>
<comment type="similarity">
    <text evidence="13">Belongs to the G-protein coupled receptor 1 family.</text>
</comment>
<protein>
    <recommendedName>
        <fullName evidence="14">Olfactory receptor</fullName>
    </recommendedName>
</protein>
<dbReference type="InterPro" id="IPR000725">
    <property type="entry name" value="Olfact_rcpt"/>
</dbReference>
<keyword evidence="4 13" id="KW-0812">Transmembrane</keyword>
<keyword evidence="2 14" id="KW-1003">Cell membrane</keyword>
<feature type="transmembrane region" description="Helical" evidence="14">
    <location>
        <begin position="194"/>
        <end position="216"/>
    </location>
</feature>
<keyword evidence="3 14" id="KW-0716">Sensory transduction</keyword>
<dbReference type="FunFam" id="1.20.1070.10:FF:000024">
    <property type="entry name" value="Olfactory receptor"/>
    <property type="match status" value="1"/>
</dbReference>
<feature type="transmembrane region" description="Helical" evidence="14">
    <location>
        <begin position="269"/>
        <end position="290"/>
    </location>
</feature>
<sequence length="313" mass="35922">MENGNISSDFYFTVFKEQNQFRYFFFMISLLVYLSIIFFNAIILSVVFKEKSLHEPMYFLICCLCINALYGTAGFFPRLLIDFLSDTHKISRQACFTQIFVIYTYAISEYTILTLMSFDRHAAICHPLKYHNIMTPKVTSVCIAFAFLYGIFYMGLVIFFSVRLPLCGNEIERLYCSNWSVVRLSCVPTTSNNILGYFITITTVFAPASFIVFTYVRILIICQKMSSEYRGKALQTCVPHIVAFVNYSVASFCDIALSRHDLGKYQVVALVFSVEFLVIPPILNPLIYGLNLPDIRRKILCFFHLSKIGLASV</sequence>
<keyword evidence="9" id="KW-1015">Disulfide bond</keyword>
<dbReference type="InterPro" id="IPR000276">
    <property type="entry name" value="GPCR_Rhodpsn"/>
</dbReference>
<evidence type="ECO:0000256" key="5">
    <source>
        <dbReference type="ARBA" id="ARBA00022725"/>
    </source>
</evidence>
<proteinExistence type="inferred from homology"/>
<evidence type="ECO:0000256" key="8">
    <source>
        <dbReference type="ARBA" id="ARBA00023136"/>
    </source>
</evidence>
<feature type="transmembrane region" description="Helical" evidence="14">
    <location>
        <begin position="96"/>
        <end position="118"/>
    </location>
</feature>
<dbReference type="Pfam" id="PF13853">
    <property type="entry name" value="7tm_4"/>
    <property type="match status" value="1"/>
</dbReference>
<evidence type="ECO:0000256" key="3">
    <source>
        <dbReference type="ARBA" id="ARBA00022606"/>
    </source>
</evidence>
<keyword evidence="6 14" id="KW-1133">Transmembrane helix</keyword>
<reference evidence="17" key="1">
    <citation type="submission" date="2025-08" db="UniProtKB">
        <authorList>
            <consortium name="RefSeq"/>
        </authorList>
    </citation>
    <scope>IDENTIFICATION</scope>
</reference>
<evidence type="ECO:0000256" key="4">
    <source>
        <dbReference type="ARBA" id="ARBA00022692"/>
    </source>
</evidence>
<dbReference type="PRINTS" id="PR00245">
    <property type="entry name" value="OLFACTORYR"/>
</dbReference>
<dbReference type="GO" id="GO:0005886">
    <property type="term" value="C:plasma membrane"/>
    <property type="evidence" value="ECO:0007669"/>
    <property type="project" value="UniProtKB-SubCell"/>
</dbReference>
<dbReference type="RefSeq" id="XP_030633762.1">
    <property type="nucleotide sequence ID" value="XM_030777902.1"/>
</dbReference>
<organism evidence="16 17">
    <name type="scientific">Chanos chanos</name>
    <name type="common">Milkfish</name>
    <name type="synonym">Mugil chanos</name>
    <dbReference type="NCBI Taxonomy" id="29144"/>
    <lineage>
        <taxon>Eukaryota</taxon>
        <taxon>Metazoa</taxon>
        <taxon>Chordata</taxon>
        <taxon>Craniata</taxon>
        <taxon>Vertebrata</taxon>
        <taxon>Euteleostomi</taxon>
        <taxon>Actinopterygii</taxon>
        <taxon>Neopterygii</taxon>
        <taxon>Teleostei</taxon>
        <taxon>Ostariophysi</taxon>
        <taxon>Gonorynchiformes</taxon>
        <taxon>Chanidae</taxon>
        <taxon>Chanos</taxon>
    </lineage>
</organism>
<dbReference type="PROSITE" id="PS50262">
    <property type="entry name" value="G_PROTEIN_RECEP_F1_2"/>
    <property type="match status" value="1"/>
</dbReference>
<evidence type="ECO:0000256" key="11">
    <source>
        <dbReference type="ARBA" id="ARBA00023180"/>
    </source>
</evidence>
<keyword evidence="11" id="KW-0325">Glycoprotein</keyword>
<name>A0A6J2VNX1_CHACN</name>
<feature type="domain" description="G-protein coupled receptors family 1 profile" evidence="15">
    <location>
        <begin position="39"/>
        <end position="288"/>
    </location>
</feature>
<evidence type="ECO:0000256" key="7">
    <source>
        <dbReference type="ARBA" id="ARBA00023040"/>
    </source>
</evidence>
<dbReference type="InterPro" id="IPR052921">
    <property type="entry name" value="GPCR1_Superfamily_Member"/>
</dbReference>
<dbReference type="Gene3D" id="1.20.1070.10">
    <property type="entry name" value="Rhodopsin 7-helix transmembrane proteins"/>
    <property type="match status" value="1"/>
</dbReference>
<gene>
    <name evidence="17" type="primary">LOC115814929</name>
</gene>
<dbReference type="OrthoDB" id="6147321at2759"/>
<dbReference type="InParanoid" id="A0A6J2VNX1"/>
<accession>A0A6J2VNX1</accession>
<evidence type="ECO:0000313" key="16">
    <source>
        <dbReference type="Proteomes" id="UP000504632"/>
    </source>
</evidence>
<dbReference type="SMART" id="SM01381">
    <property type="entry name" value="7TM_GPCR_Srsx"/>
    <property type="match status" value="1"/>
</dbReference>
<dbReference type="SUPFAM" id="SSF81321">
    <property type="entry name" value="Family A G protein-coupled receptor-like"/>
    <property type="match status" value="1"/>
</dbReference>
<evidence type="ECO:0000256" key="12">
    <source>
        <dbReference type="ARBA" id="ARBA00023224"/>
    </source>
</evidence>
<evidence type="ECO:0000256" key="13">
    <source>
        <dbReference type="RuleBase" id="RU000688"/>
    </source>
</evidence>
<evidence type="ECO:0000256" key="6">
    <source>
        <dbReference type="ARBA" id="ARBA00022989"/>
    </source>
</evidence>
<dbReference type="AlphaFoldDB" id="A0A6J2VNX1"/>
<dbReference type="GO" id="GO:0004930">
    <property type="term" value="F:G protein-coupled receptor activity"/>
    <property type="evidence" value="ECO:0007669"/>
    <property type="project" value="UniProtKB-KW"/>
</dbReference>
<keyword evidence="5 14" id="KW-0552">Olfaction</keyword>
<keyword evidence="8 14" id="KW-0472">Membrane</keyword>
<feature type="transmembrane region" description="Helical" evidence="14">
    <location>
        <begin position="57"/>
        <end position="76"/>
    </location>
</feature>
<dbReference type="InterPro" id="IPR017452">
    <property type="entry name" value="GPCR_Rhodpsn_7TM"/>
</dbReference>
<keyword evidence="10 13" id="KW-0675">Receptor</keyword>
<evidence type="ECO:0000256" key="14">
    <source>
        <dbReference type="RuleBase" id="RU363047"/>
    </source>
</evidence>
<dbReference type="PANTHER" id="PTHR26451">
    <property type="entry name" value="G_PROTEIN_RECEP_F1_2 DOMAIN-CONTAINING PROTEIN"/>
    <property type="match status" value="1"/>
</dbReference>
<dbReference type="FunCoup" id="A0A6J2VNX1">
    <property type="interactions" value="416"/>
</dbReference>
<dbReference type="GO" id="GO:0004984">
    <property type="term" value="F:olfactory receptor activity"/>
    <property type="evidence" value="ECO:0007669"/>
    <property type="project" value="InterPro"/>
</dbReference>
<evidence type="ECO:0000259" key="15">
    <source>
        <dbReference type="PROSITE" id="PS50262"/>
    </source>
</evidence>
<comment type="subcellular location">
    <subcellularLocation>
        <location evidence="1 14">Cell membrane</location>
        <topology evidence="1 14">Multi-pass membrane protein</topology>
    </subcellularLocation>
</comment>
<evidence type="ECO:0000256" key="9">
    <source>
        <dbReference type="ARBA" id="ARBA00023157"/>
    </source>
</evidence>
<keyword evidence="7 13" id="KW-0297">G-protein coupled receptor</keyword>
<evidence type="ECO:0000256" key="1">
    <source>
        <dbReference type="ARBA" id="ARBA00004651"/>
    </source>
</evidence>
<dbReference type="GO" id="GO:0005549">
    <property type="term" value="F:odorant binding"/>
    <property type="evidence" value="ECO:0007669"/>
    <property type="project" value="TreeGrafter"/>
</dbReference>
<feature type="transmembrane region" description="Helical" evidence="14">
    <location>
        <begin position="23"/>
        <end position="48"/>
    </location>
</feature>
<feature type="transmembrane region" description="Helical" evidence="14">
    <location>
        <begin position="237"/>
        <end position="257"/>
    </location>
</feature>
<keyword evidence="12 13" id="KW-0807">Transducer</keyword>